<proteinExistence type="predicted"/>
<dbReference type="GO" id="GO:0016740">
    <property type="term" value="F:transferase activity"/>
    <property type="evidence" value="ECO:0007669"/>
    <property type="project" value="UniProtKB-KW"/>
</dbReference>
<keyword evidence="2" id="KW-0808">Transferase</keyword>
<dbReference type="PANTHER" id="PTHR43179:SF7">
    <property type="entry name" value="RHAMNOSYLTRANSFERASE WBBL"/>
    <property type="match status" value="1"/>
</dbReference>
<evidence type="ECO:0000259" key="1">
    <source>
        <dbReference type="Pfam" id="PF00535"/>
    </source>
</evidence>
<organism evidence="2 3">
    <name type="scientific">Sphingomonas horti</name>
    <dbReference type="NCBI Taxonomy" id="2682842"/>
    <lineage>
        <taxon>Bacteria</taxon>
        <taxon>Pseudomonadati</taxon>
        <taxon>Pseudomonadota</taxon>
        <taxon>Alphaproteobacteria</taxon>
        <taxon>Sphingomonadales</taxon>
        <taxon>Sphingomonadaceae</taxon>
        <taxon>Sphingomonas</taxon>
    </lineage>
</organism>
<dbReference type="PANTHER" id="PTHR43179">
    <property type="entry name" value="RHAMNOSYLTRANSFERASE WBBL"/>
    <property type="match status" value="1"/>
</dbReference>
<reference evidence="2 3" key="1">
    <citation type="submission" date="2019-12" db="EMBL/GenBank/DDBJ databases">
        <authorList>
            <person name="Huq M.A."/>
        </authorList>
    </citation>
    <scope>NUCLEOTIDE SEQUENCE [LARGE SCALE GENOMIC DNA]</scope>
    <source>
        <strain evidence="2 3">MAH-20</strain>
    </source>
</reference>
<dbReference type="CDD" id="cd04186">
    <property type="entry name" value="GT_2_like_c"/>
    <property type="match status" value="1"/>
</dbReference>
<dbReference type="RefSeq" id="WP_157027999.1">
    <property type="nucleotide sequence ID" value="NZ_WQMS01000016.1"/>
</dbReference>
<feature type="domain" description="Glycosyltransferase 2-like" evidence="1">
    <location>
        <begin position="9"/>
        <end position="134"/>
    </location>
</feature>
<dbReference type="AlphaFoldDB" id="A0A6I4J359"/>
<gene>
    <name evidence="2" type="ORF">GON01_14130</name>
</gene>
<accession>A0A6I4J359</accession>
<protein>
    <submittedName>
        <fullName evidence="2">Glycosyltransferase</fullName>
    </submittedName>
</protein>
<dbReference type="InterPro" id="IPR001173">
    <property type="entry name" value="Glyco_trans_2-like"/>
</dbReference>
<dbReference type="InterPro" id="IPR029044">
    <property type="entry name" value="Nucleotide-diphossugar_trans"/>
</dbReference>
<comment type="caution">
    <text evidence="2">The sequence shown here is derived from an EMBL/GenBank/DDBJ whole genome shotgun (WGS) entry which is preliminary data.</text>
</comment>
<keyword evidence="3" id="KW-1185">Reference proteome</keyword>
<sequence length="326" mass="36412">MSEPAPEVSVLLVNWNTREMTLDCLRSVYAQTTRTRFEVIVVDNGSSDGSAEAIAREFPQVRLMAEAENHGFARATNLQAEVARGEKLLLLNTDTVVLDRAIDNLVAFSREHPEARIWGGRTLYADGSLNPTSCWGRMTPWTSFAFATGLSAAFPKSKLFNPRAYPGWLRDSARHVDIVTGCLFLIDRDFWRELGGFDRRFFMFGEEADLCMRAAKRGARPMITPDATVIHYDGGSTRNRAGKLIHTFSSTIGMIDDHFPPRSRASSRRMVVAAAGIRALGYGLAAKLNKERFGGSAATWGEVWRRRSEWRRGPIEGELNPASPRR</sequence>
<name>A0A6I4J359_9SPHN</name>
<evidence type="ECO:0000313" key="2">
    <source>
        <dbReference type="EMBL" id="MVO79069.1"/>
    </source>
</evidence>
<dbReference type="Gene3D" id="3.90.550.10">
    <property type="entry name" value="Spore Coat Polysaccharide Biosynthesis Protein SpsA, Chain A"/>
    <property type="match status" value="1"/>
</dbReference>
<dbReference type="Proteomes" id="UP000441389">
    <property type="component" value="Unassembled WGS sequence"/>
</dbReference>
<dbReference type="SUPFAM" id="SSF53448">
    <property type="entry name" value="Nucleotide-diphospho-sugar transferases"/>
    <property type="match status" value="1"/>
</dbReference>
<dbReference type="Pfam" id="PF00535">
    <property type="entry name" value="Glycos_transf_2"/>
    <property type="match status" value="1"/>
</dbReference>
<evidence type="ECO:0000313" key="3">
    <source>
        <dbReference type="Proteomes" id="UP000441389"/>
    </source>
</evidence>
<dbReference type="EMBL" id="WQMS01000016">
    <property type="protein sequence ID" value="MVO79069.1"/>
    <property type="molecule type" value="Genomic_DNA"/>
</dbReference>